<dbReference type="PANTHER" id="PTHR36452">
    <property type="entry name" value="CHROMOSOME 12, WHOLE GENOME SHOTGUN SEQUENCE"/>
    <property type="match status" value="1"/>
</dbReference>
<protein>
    <submittedName>
        <fullName evidence="1">TIGR02453 family protein</fullName>
    </submittedName>
</protein>
<gene>
    <name evidence="1" type="ORF">GCM10011340_26400</name>
</gene>
<organism evidence="1 2">
    <name type="scientific">Roseivirga thermotolerans</name>
    <dbReference type="NCBI Taxonomy" id="1758176"/>
    <lineage>
        <taxon>Bacteria</taxon>
        <taxon>Pseudomonadati</taxon>
        <taxon>Bacteroidota</taxon>
        <taxon>Cytophagia</taxon>
        <taxon>Cytophagales</taxon>
        <taxon>Roseivirgaceae</taxon>
        <taxon>Roseivirga</taxon>
    </lineage>
</organism>
<comment type="caution">
    <text evidence="1">The sequence shown here is derived from an EMBL/GenBank/DDBJ whole genome shotgun (WGS) entry which is preliminary data.</text>
</comment>
<dbReference type="PANTHER" id="PTHR36452:SF1">
    <property type="entry name" value="DUF2461 DOMAIN-CONTAINING PROTEIN"/>
    <property type="match status" value="1"/>
</dbReference>
<dbReference type="Pfam" id="PF09365">
    <property type="entry name" value="DUF2461"/>
    <property type="match status" value="1"/>
</dbReference>
<reference evidence="2" key="1">
    <citation type="journal article" date="2019" name="Int. J. Syst. Evol. Microbiol.">
        <title>The Global Catalogue of Microorganisms (GCM) 10K type strain sequencing project: providing services to taxonomists for standard genome sequencing and annotation.</title>
        <authorList>
            <consortium name="The Broad Institute Genomics Platform"/>
            <consortium name="The Broad Institute Genome Sequencing Center for Infectious Disease"/>
            <person name="Wu L."/>
            <person name="Ma J."/>
        </authorList>
    </citation>
    <scope>NUCLEOTIDE SEQUENCE [LARGE SCALE GENOMIC DNA]</scope>
    <source>
        <strain evidence="2">CGMCC 1.15111</strain>
    </source>
</reference>
<dbReference type="NCBIfam" id="TIGR02453">
    <property type="entry name" value="TIGR02453 family protein"/>
    <property type="match status" value="1"/>
</dbReference>
<sequence length="232" mass="26753">MFMSITSIPPSVFAFLQKLDANNNRDWFNAHKAQYQQAQLHVVSFVDELLNRLKETDQITTVSGKKSLMRIYRDVRFSNDKRPYDPRFAGSFSRIKPQLRGGYFFRFKPNETVVGGGFYQPNSEDLKLIRAQIAQDDTPLREVIEGEVFKETFGELMGEKVKTAPKGYAKDHPSIDLLRHKSMYAFRSFSDEEVHADDFLEKALAVFLAIRPFFDVMTEYLTTDLNGISLID</sequence>
<name>A0ABQ3I939_9BACT</name>
<keyword evidence="2" id="KW-1185">Reference proteome</keyword>
<proteinExistence type="predicted"/>
<dbReference type="Proteomes" id="UP000658258">
    <property type="component" value="Unassembled WGS sequence"/>
</dbReference>
<accession>A0ABQ3I939</accession>
<evidence type="ECO:0000313" key="2">
    <source>
        <dbReference type="Proteomes" id="UP000658258"/>
    </source>
</evidence>
<dbReference type="InterPro" id="IPR012808">
    <property type="entry name" value="CHP02453"/>
</dbReference>
<evidence type="ECO:0000313" key="1">
    <source>
        <dbReference type="EMBL" id="GHE69193.1"/>
    </source>
</evidence>
<dbReference type="EMBL" id="BNAG01000003">
    <property type="protein sequence ID" value="GHE69193.1"/>
    <property type="molecule type" value="Genomic_DNA"/>
</dbReference>
<dbReference type="PIRSF" id="PIRSF028451">
    <property type="entry name" value="UCP028451"/>
    <property type="match status" value="1"/>
</dbReference>
<dbReference type="InterPro" id="IPR015996">
    <property type="entry name" value="UCP028451"/>
</dbReference>